<feature type="transmembrane region" description="Helical" evidence="6">
    <location>
        <begin position="400"/>
        <end position="421"/>
    </location>
</feature>
<feature type="transmembrane region" description="Helical" evidence="6">
    <location>
        <begin position="91"/>
        <end position="113"/>
    </location>
</feature>
<dbReference type="Proteomes" id="UP000664218">
    <property type="component" value="Unassembled WGS sequence"/>
</dbReference>
<evidence type="ECO:0000256" key="6">
    <source>
        <dbReference type="SAM" id="Phobius"/>
    </source>
</evidence>
<dbReference type="AlphaFoldDB" id="A0A939KM51"/>
<keyword evidence="8" id="KW-1185">Reference proteome</keyword>
<evidence type="ECO:0000256" key="3">
    <source>
        <dbReference type="ARBA" id="ARBA00022692"/>
    </source>
</evidence>
<organism evidence="7 8">
    <name type="scientific">Proteiniclasticum aestuarii</name>
    <dbReference type="NCBI Taxonomy" id="2817862"/>
    <lineage>
        <taxon>Bacteria</taxon>
        <taxon>Bacillati</taxon>
        <taxon>Bacillota</taxon>
        <taxon>Clostridia</taxon>
        <taxon>Eubacteriales</taxon>
        <taxon>Clostridiaceae</taxon>
        <taxon>Proteiniclasticum</taxon>
    </lineage>
</organism>
<evidence type="ECO:0000313" key="7">
    <source>
        <dbReference type="EMBL" id="MBO1266325.1"/>
    </source>
</evidence>
<comment type="caution">
    <text evidence="7">The sequence shown here is derived from an EMBL/GenBank/DDBJ whole genome shotgun (WGS) entry which is preliminary data.</text>
</comment>
<evidence type="ECO:0000313" key="8">
    <source>
        <dbReference type="Proteomes" id="UP000664218"/>
    </source>
</evidence>
<dbReference type="InterPro" id="IPR050833">
    <property type="entry name" value="Poly_Biosynth_Transport"/>
</dbReference>
<name>A0A939KM51_9CLOT</name>
<feature type="transmembrane region" description="Helical" evidence="6">
    <location>
        <begin position="375"/>
        <end position="394"/>
    </location>
</feature>
<feature type="transmembrane region" description="Helical" evidence="6">
    <location>
        <begin position="441"/>
        <end position="460"/>
    </location>
</feature>
<dbReference type="RefSeq" id="WP_207600852.1">
    <property type="nucleotide sequence ID" value="NZ_JAFNJU010000018.1"/>
</dbReference>
<feature type="transmembrane region" description="Helical" evidence="6">
    <location>
        <begin position="125"/>
        <end position="142"/>
    </location>
</feature>
<keyword evidence="4 6" id="KW-1133">Transmembrane helix</keyword>
<evidence type="ECO:0000256" key="5">
    <source>
        <dbReference type="ARBA" id="ARBA00023136"/>
    </source>
</evidence>
<feature type="transmembrane region" description="Helical" evidence="6">
    <location>
        <begin position="181"/>
        <end position="199"/>
    </location>
</feature>
<evidence type="ECO:0008006" key="9">
    <source>
        <dbReference type="Google" id="ProtNLM"/>
    </source>
</evidence>
<proteinExistence type="predicted"/>
<keyword evidence="5 6" id="KW-0472">Membrane</keyword>
<gene>
    <name evidence="7" type="ORF">J3A84_14920</name>
</gene>
<dbReference type="PANTHER" id="PTHR30250:SF26">
    <property type="entry name" value="PSMA PROTEIN"/>
    <property type="match status" value="1"/>
</dbReference>
<dbReference type="GO" id="GO:0005886">
    <property type="term" value="C:plasma membrane"/>
    <property type="evidence" value="ECO:0007669"/>
    <property type="project" value="UniProtKB-SubCell"/>
</dbReference>
<evidence type="ECO:0000256" key="4">
    <source>
        <dbReference type="ARBA" id="ARBA00022989"/>
    </source>
</evidence>
<sequence>MSRTTHSIRNAKFSVIAQVLGLALNFITRSLFVYLLGAEYLGLNGLFTNILSVLSLAELGVGSAIVYSIYKPLADNDIDKLKTLMRLFRKAYFGIGSIIFIGGMLATPLLDLFITSDTGVKNINFIYWLFLFNSSISYFFSYKRSLIIADQKKYIDILYQYTGILVTKVMQILVLVLTRNYIGFLLIQILVVFTENYLISRKANRIYPFLSEKNVTKIDDYDKKKIVKNIKALFFHRVGAVVVTGTDNLLISRYVGIIEVGIYSNYLLIISSLKVIYDMLFQSITASVGNLGATESKNKVYDIFKKIDFIGYWIYGFSSIALLILLNPFIKLWLGSQYLFSDYVVALIALNFYIRGMRHSVLTFRDALGIFYYDRYKPIFEALINLIFSILLAIEFGVFGVLLGTLISSITTSLWVEPYVLYKYGFNLKVRDYFERYINKFIFVLITSGVMLYIVSLINTDGFLSFFLRIILVTIIPNALFYCVYRSTNEFEYMLGLVKRVFLKKDN</sequence>
<feature type="transmembrane region" description="Helical" evidence="6">
    <location>
        <begin position="154"/>
        <end position="175"/>
    </location>
</feature>
<evidence type="ECO:0000256" key="1">
    <source>
        <dbReference type="ARBA" id="ARBA00004651"/>
    </source>
</evidence>
<dbReference type="PANTHER" id="PTHR30250">
    <property type="entry name" value="PST FAMILY PREDICTED COLANIC ACID TRANSPORTER"/>
    <property type="match status" value="1"/>
</dbReference>
<reference evidence="7" key="1">
    <citation type="submission" date="2021-03" db="EMBL/GenBank/DDBJ databases">
        <title>Proteiniclasticum marinus sp. nov., isolated from tidal flat sediment.</title>
        <authorList>
            <person name="Namirimu T."/>
            <person name="Yang J.-A."/>
            <person name="Yang S.-H."/>
            <person name="Kim Y.-J."/>
            <person name="Kwon K.K."/>
        </authorList>
    </citation>
    <scope>NUCLEOTIDE SEQUENCE</scope>
    <source>
        <strain evidence="7">SCR006</strain>
    </source>
</reference>
<keyword evidence="2" id="KW-1003">Cell membrane</keyword>
<feature type="transmembrane region" description="Helical" evidence="6">
    <location>
        <begin position="309"/>
        <end position="330"/>
    </location>
</feature>
<keyword evidence="3 6" id="KW-0812">Transmembrane</keyword>
<feature type="transmembrane region" description="Helical" evidence="6">
    <location>
        <begin position="466"/>
        <end position="485"/>
    </location>
</feature>
<protein>
    <recommendedName>
        <fullName evidence="9">Sugar translocase</fullName>
    </recommendedName>
</protein>
<comment type="subcellular location">
    <subcellularLocation>
        <location evidence="1">Cell membrane</location>
        <topology evidence="1">Multi-pass membrane protein</topology>
    </subcellularLocation>
</comment>
<accession>A0A939KM51</accession>
<feature type="transmembrane region" description="Helical" evidence="6">
    <location>
        <begin position="336"/>
        <end position="354"/>
    </location>
</feature>
<feature type="transmembrane region" description="Helical" evidence="6">
    <location>
        <begin position="12"/>
        <end position="34"/>
    </location>
</feature>
<evidence type="ECO:0000256" key="2">
    <source>
        <dbReference type="ARBA" id="ARBA00022475"/>
    </source>
</evidence>
<dbReference type="EMBL" id="JAFNJU010000018">
    <property type="protein sequence ID" value="MBO1266325.1"/>
    <property type="molecule type" value="Genomic_DNA"/>
</dbReference>
<feature type="transmembrane region" description="Helical" evidence="6">
    <location>
        <begin position="46"/>
        <end position="70"/>
    </location>
</feature>